<dbReference type="InterPro" id="IPR057684">
    <property type="entry name" value="DUF7924"/>
</dbReference>
<feature type="domain" description="DUF7924" evidence="2">
    <location>
        <begin position="275"/>
        <end position="353"/>
    </location>
</feature>
<feature type="region of interest" description="Disordered" evidence="1">
    <location>
        <begin position="100"/>
        <end position="133"/>
    </location>
</feature>
<dbReference type="EMBL" id="MU002093">
    <property type="protein sequence ID" value="KAF2790119.1"/>
    <property type="molecule type" value="Genomic_DNA"/>
</dbReference>
<accession>A0A6A6X196</accession>
<organism evidence="3 4">
    <name type="scientific">Melanomma pulvis-pyrius CBS 109.77</name>
    <dbReference type="NCBI Taxonomy" id="1314802"/>
    <lineage>
        <taxon>Eukaryota</taxon>
        <taxon>Fungi</taxon>
        <taxon>Dikarya</taxon>
        <taxon>Ascomycota</taxon>
        <taxon>Pezizomycotina</taxon>
        <taxon>Dothideomycetes</taxon>
        <taxon>Pleosporomycetidae</taxon>
        <taxon>Pleosporales</taxon>
        <taxon>Melanommataceae</taxon>
        <taxon>Melanomma</taxon>
    </lineage>
</organism>
<name>A0A6A6X196_9PLEO</name>
<proteinExistence type="predicted"/>
<evidence type="ECO:0000259" key="2">
    <source>
        <dbReference type="Pfam" id="PF25545"/>
    </source>
</evidence>
<evidence type="ECO:0000313" key="3">
    <source>
        <dbReference type="EMBL" id="KAF2790119.1"/>
    </source>
</evidence>
<protein>
    <recommendedName>
        <fullName evidence="2">DUF7924 domain-containing protein</fullName>
    </recommendedName>
</protein>
<feature type="region of interest" description="Disordered" evidence="1">
    <location>
        <begin position="1"/>
        <end position="65"/>
    </location>
</feature>
<dbReference type="Proteomes" id="UP000799757">
    <property type="component" value="Unassembled WGS sequence"/>
</dbReference>
<sequence length="477" mass="51530">MKRALESCAPGSKRQKTSADAGDAGDAARRTSSPRRPRDALSTPPSSFSASPVHLTHETLSTVPPRAQSCVQSITEWAAVCEPTEPAGDPVPLDNAIPTPTGDMPPSNAAMARRQNKEGTRARSRSPDKGGLSYRNTIMKEARVVVEAGEAPPHISARVQRILAMELDDDRKDRVEGIARSYTARCTQLLRENQSGEALWRAALSEHLVEPLSKLWPGSLTSNAGEKPWRKDLVPSSPDPNEFLWPDTAPNPNPLFPSGPVFSSDSVSTTSTSLLFGMTIPKPDMTLGLADSGFSTSYSWLLRQMEMKGITSDPHQLPMSLRLPFLVMEAKGITSGLFGAQNQAAGAGASALTLLDRFHTSVSAYFAPRESATSPGSGIHVQDAEADTDNPLSTLVFSLTTEGPVHELWVHYRRGDEFHMACVDIWRPALSSHASSMLGVLARVVAWGATTFQKRVEVLLGQMVEQMGKHGVLAEFT</sequence>
<evidence type="ECO:0000256" key="1">
    <source>
        <dbReference type="SAM" id="MobiDB-lite"/>
    </source>
</evidence>
<dbReference type="AlphaFoldDB" id="A0A6A6X196"/>
<dbReference type="Pfam" id="PF25545">
    <property type="entry name" value="DUF7924"/>
    <property type="match status" value="1"/>
</dbReference>
<reference evidence="3" key="1">
    <citation type="journal article" date="2020" name="Stud. Mycol.">
        <title>101 Dothideomycetes genomes: a test case for predicting lifestyles and emergence of pathogens.</title>
        <authorList>
            <person name="Haridas S."/>
            <person name="Albert R."/>
            <person name="Binder M."/>
            <person name="Bloem J."/>
            <person name="Labutti K."/>
            <person name="Salamov A."/>
            <person name="Andreopoulos B."/>
            <person name="Baker S."/>
            <person name="Barry K."/>
            <person name="Bills G."/>
            <person name="Bluhm B."/>
            <person name="Cannon C."/>
            <person name="Castanera R."/>
            <person name="Culley D."/>
            <person name="Daum C."/>
            <person name="Ezra D."/>
            <person name="Gonzalez J."/>
            <person name="Henrissat B."/>
            <person name="Kuo A."/>
            <person name="Liang C."/>
            <person name="Lipzen A."/>
            <person name="Lutzoni F."/>
            <person name="Magnuson J."/>
            <person name="Mondo S."/>
            <person name="Nolan M."/>
            <person name="Ohm R."/>
            <person name="Pangilinan J."/>
            <person name="Park H.-J."/>
            <person name="Ramirez L."/>
            <person name="Alfaro M."/>
            <person name="Sun H."/>
            <person name="Tritt A."/>
            <person name="Yoshinaga Y."/>
            <person name="Zwiers L.-H."/>
            <person name="Turgeon B."/>
            <person name="Goodwin S."/>
            <person name="Spatafora J."/>
            <person name="Crous P."/>
            <person name="Grigoriev I."/>
        </authorList>
    </citation>
    <scope>NUCLEOTIDE SEQUENCE</scope>
    <source>
        <strain evidence="3">CBS 109.77</strain>
    </source>
</reference>
<dbReference type="OrthoDB" id="5372703at2759"/>
<keyword evidence="4" id="KW-1185">Reference proteome</keyword>
<feature type="compositionally biased region" description="Basic and acidic residues" evidence="1">
    <location>
        <begin position="115"/>
        <end position="128"/>
    </location>
</feature>
<evidence type="ECO:0000313" key="4">
    <source>
        <dbReference type="Proteomes" id="UP000799757"/>
    </source>
</evidence>
<gene>
    <name evidence="3" type="ORF">K505DRAFT_420052</name>
</gene>